<proteinExistence type="predicted"/>
<keyword evidence="4" id="KW-1185">Reference proteome</keyword>
<dbReference type="InterPro" id="IPR001303">
    <property type="entry name" value="Aldolase_II/adducin_N"/>
</dbReference>
<dbReference type="InterPro" id="IPR036409">
    <property type="entry name" value="Aldolase_II/adducin_N_sf"/>
</dbReference>
<dbReference type="GO" id="GO:0005829">
    <property type="term" value="C:cytosol"/>
    <property type="evidence" value="ECO:0007669"/>
    <property type="project" value="TreeGrafter"/>
</dbReference>
<reference evidence="4" key="1">
    <citation type="submission" date="2017-04" db="EMBL/GenBank/DDBJ databases">
        <title>Comparative genomics and description of representatives of a novel lineage of planctomycetes thriving in anoxic sediments.</title>
        <authorList>
            <person name="Spring S."/>
            <person name="Bunk B."/>
            <person name="Sproer C."/>
        </authorList>
    </citation>
    <scope>NUCLEOTIDE SEQUENCE [LARGE SCALE GENOMIC DNA]</scope>
    <source>
        <strain evidence="4">ST-PulAB-D4</strain>
    </source>
</reference>
<evidence type="ECO:0000313" key="4">
    <source>
        <dbReference type="Proteomes" id="UP000193334"/>
    </source>
</evidence>
<evidence type="ECO:0000259" key="2">
    <source>
        <dbReference type="SMART" id="SM01007"/>
    </source>
</evidence>
<dbReference type="PANTHER" id="PTHR22789">
    <property type="entry name" value="FUCULOSE PHOSPHATE ALDOLASE"/>
    <property type="match status" value="1"/>
</dbReference>
<feature type="domain" description="Class II aldolase/adducin N-terminal" evidence="2">
    <location>
        <begin position="8"/>
        <end position="233"/>
    </location>
</feature>
<keyword evidence="3" id="KW-0456">Lyase</keyword>
<dbReference type="KEGG" id="pbp:STSP1_02271"/>
<dbReference type="EC" id="4.1.2.19" evidence="3"/>
<dbReference type="Proteomes" id="UP000193334">
    <property type="component" value="Chromosome"/>
</dbReference>
<organism evidence="3 4">
    <name type="scientific">Sedimentisphaera salicampi</name>
    <dbReference type="NCBI Taxonomy" id="1941349"/>
    <lineage>
        <taxon>Bacteria</taxon>
        <taxon>Pseudomonadati</taxon>
        <taxon>Planctomycetota</taxon>
        <taxon>Phycisphaerae</taxon>
        <taxon>Sedimentisphaerales</taxon>
        <taxon>Sedimentisphaeraceae</taxon>
        <taxon>Sedimentisphaera</taxon>
    </lineage>
</organism>
<dbReference type="Gene3D" id="3.40.225.10">
    <property type="entry name" value="Class II aldolase/adducin N-terminal domain"/>
    <property type="match status" value="1"/>
</dbReference>
<dbReference type="SUPFAM" id="SSF53639">
    <property type="entry name" value="AraD/HMP-PK domain-like"/>
    <property type="match status" value="1"/>
</dbReference>
<keyword evidence="1" id="KW-0479">Metal-binding</keyword>
<dbReference type="STRING" id="1941349.STSP1_02271"/>
<dbReference type="AlphaFoldDB" id="A0A1W6LPW8"/>
<dbReference type="InterPro" id="IPR050197">
    <property type="entry name" value="Aldolase_class_II_sugar_metab"/>
</dbReference>
<dbReference type="GO" id="GO:0046872">
    <property type="term" value="F:metal ion binding"/>
    <property type="evidence" value="ECO:0007669"/>
    <property type="project" value="UniProtKB-KW"/>
</dbReference>
<dbReference type="GO" id="GO:0008994">
    <property type="term" value="F:rhamnulose-1-phosphate aldolase activity"/>
    <property type="evidence" value="ECO:0007669"/>
    <property type="project" value="UniProtKB-EC"/>
</dbReference>
<protein>
    <submittedName>
        <fullName evidence="3">Rhamnulose-1-phosphate aldolase</fullName>
        <ecNumber evidence="3">4.1.2.19</ecNumber>
    </submittedName>
</protein>
<name>A0A1W6LPW8_9BACT</name>
<accession>A0A1W6LPW8</accession>
<gene>
    <name evidence="3" type="primary">rhaD</name>
    <name evidence="3" type="ORF">STSP1_02271</name>
</gene>
<dbReference type="RefSeq" id="WP_085756463.1">
    <property type="nucleotide sequence ID" value="NZ_CP021023.1"/>
</dbReference>
<dbReference type="Pfam" id="PF00596">
    <property type="entry name" value="Aldolase_II"/>
    <property type="match status" value="1"/>
</dbReference>
<evidence type="ECO:0000256" key="1">
    <source>
        <dbReference type="ARBA" id="ARBA00022723"/>
    </source>
</evidence>
<sequence length="272" mass="30380">MILENFLTEIKKTTADLWHKGWTEANGGNISVRVDKAVLEEIDPAAGQWVELPKKCPKIAGEIFYATGTGKHLRNVELSPSANGGFIEISPDGGAYRTLWGFQGGSKPTSELPSHLFTHNEVTTDQPGSPRVLIHCHTPNLIALSYAIKLDSNILSKLLWVMQTECLVVFPEGVSFLPWHVPGTNQIGEESAKLLKKRPVLLWEYHGLLVIGSSLDETFGRIHVAEKTVDIFFKARLCSAKLNYLSDEQLEKLRSQFDCRIDPEIMKTKLPF</sequence>
<dbReference type="PANTHER" id="PTHR22789:SF16">
    <property type="entry name" value="RHAMNULOSE-1-PHOSPHATE ALDOLASE"/>
    <property type="match status" value="1"/>
</dbReference>
<dbReference type="SMART" id="SM01007">
    <property type="entry name" value="Aldolase_II"/>
    <property type="match status" value="1"/>
</dbReference>
<dbReference type="GO" id="GO:0019323">
    <property type="term" value="P:pentose catabolic process"/>
    <property type="evidence" value="ECO:0007669"/>
    <property type="project" value="TreeGrafter"/>
</dbReference>
<dbReference type="NCBIfam" id="NF002963">
    <property type="entry name" value="PRK03634.1"/>
    <property type="match status" value="1"/>
</dbReference>
<dbReference type="EMBL" id="CP021023">
    <property type="protein sequence ID" value="ARN57845.1"/>
    <property type="molecule type" value="Genomic_DNA"/>
</dbReference>
<evidence type="ECO:0000313" key="3">
    <source>
        <dbReference type="EMBL" id="ARN57845.1"/>
    </source>
</evidence>